<keyword evidence="2" id="KW-1185">Reference proteome</keyword>
<evidence type="ECO:0000313" key="2">
    <source>
        <dbReference type="Proteomes" id="UP000005307"/>
    </source>
</evidence>
<dbReference type="RefSeq" id="WP_015499033.1">
    <property type="nucleotide sequence ID" value="NC_020911.1"/>
</dbReference>
<gene>
    <name evidence="1" type="ORF">OAN307_c12980</name>
</gene>
<dbReference type="eggNOG" id="ENOG503168R">
    <property type="taxonomic scope" value="Bacteria"/>
</dbReference>
<reference evidence="1 2" key="1">
    <citation type="journal article" date="2013" name="PLoS ONE">
        <title>Poles Apart: Arctic and Antarctic Octadecabacter strains Share High Genome Plasticity and a New Type of Xanthorhodopsin.</title>
        <authorList>
            <person name="Vollmers J."/>
            <person name="Voget S."/>
            <person name="Dietrich S."/>
            <person name="Gollnow K."/>
            <person name="Smits M."/>
            <person name="Meyer K."/>
            <person name="Brinkhoff T."/>
            <person name="Simon M."/>
            <person name="Daniel R."/>
        </authorList>
    </citation>
    <scope>NUCLEOTIDE SEQUENCE [LARGE SCALE GENOMIC DNA]</scope>
    <source>
        <strain evidence="1 2">307</strain>
    </source>
</reference>
<dbReference type="Proteomes" id="UP000005307">
    <property type="component" value="Chromosome"/>
</dbReference>
<evidence type="ECO:0008006" key="3">
    <source>
        <dbReference type="Google" id="ProtNLM"/>
    </source>
</evidence>
<dbReference type="EMBL" id="CP003740">
    <property type="protein sequence ID" value="AGI66991.1"/>
    <property type="molecule type" value="Genomic_DNA"/>
</dbReference>
<dbReference type="AlphaFoldDB" id="M9R9H6"/>
<dbReference type="KEGG" id="oat:OAN307_c12980"/>
<dbReference type="OrthoDB" id="7863465at2"/>
<protein>
    <recommendedName>
        <fullName evidence="3">Terminase small subunit</fullName>
    </recommendedName>
</protein>
<dbReference type="Gene3D" id="1.10.10.60">
    <property type="entry name" value="Homeodomain-like"/>
    <property type="match status" value="1"/>
</dbReference>
<accession>M9R9H6</accession>
<name>M9R9H6_9RHOB</name>
<dbReference type="HOGENOM" id="CLU_1747767_0_0_5"/>
<sequence>MIQPVTDSHNKPMEANMTAGQPTKYRHELCEVVLGVGAEGGWLSEMAEACDVSRPTMDNWASAHPDFSEALTRAKQKAQAWFEKAGRDGLTAEKFNSSLWAKQMSARHRDEYTERRELTGKDGGAIKSEAVTSGSAKLTAFLDGIATRG</sequence>
<evidence type="ECO:0000313" key="1">
    <source>
        <dbReference type="EMBL" id="AGI66991.1"/>
    </source>
</evidence>
<organism evidence="1 2">
    <name type="scientific">Octadecabacter antarcticus 307</name>
    <dbReference type="NCBI Taxonomy" id="391626"/>
    <lineage>
        <taxon>Bacteria</taxon>
        <taxon>Pseudomonadati</taxon>
        <taxon>Pseudomonadota</taxon>
        <taxon>Alphaproteobacteria</taxon>
        <taxon>Rhodobacterales</taxon>
        <taxon>Roseobacteraceae</taxon>
        <taxon>Octadecabacter</taxon>
    </lineage>
</organism>
<proteinExistence type="predicted"/>